<dbReference type="EMBL" id="LAZR01018631">
    <property type="protein sequence ID" value="KKL95618.1"/>
    <property type="molecule type" value="Genomic_DNA"/>
</dbReference>
<comment type="caution">
    <text evidence="1">The sequence shown here is derived from an EMBL/GenBank/DDBJ whole genome shotgun (WGS) entry which is preliminary data.</text>
</comment>
<organism evidence="1">
    <name type="scientific">marine sediment metagenome</name>
    <dbReference type="NCBI Taxonomy" id="412755"/>
    <lineage>
        <taxon>unclassified sequences</taxon>
        <taxon>metagenomes</taxon>
        <taxon>ecological metagenomes</taxon>
    </lineage>
</organism>
<proteinExistence type="predicted"/>
<name>A0A0F9GA58_9ZZZZ</name>
<accession>A0A0F9GA58</accession>
<gene>
    <name evidence="1" type="ORF">LCGC14_1852740</name>
</gene>
<sequence>MIEFEEGVTSSESWFRQSWEMYEASKALYGVLAGDDPTQSERDNHRQVGALKGAMLLLGLSAENALKGAFVYRSKEGLKYRPYGRRL</sequence>
<reference evidence="1" key="1">
    <citation type="journal article" date="2015" name="Nature">
        <title>Complex archaea that bridge the gap between prokaryotes and eukaryotes.</title>
        <authorList>
            <person name="Spang A."/>
            <person name="Saw J.H."/>
            <person name="Jorgensen S.L."/>
            <person name="Zaremba-Niedzwiedzka K."/>
            <person name="Martijn J."/>
            <person name="Lind A.E."/>
            <person name="van Eijk R."/>
            <person name="Schleper C."/>
            <person name="Guy L."/>
            <person name="Ettema T.J."/>
        </authorList>
    </citation>
    <scope>NUCLEOTIDE SEQUENCE</scope>
</reference>
<evidence type="ECO:0000313" key="1">
    <source>
        <dbReference type="EMBL" id="KKL95618.1"/>
    </source>
</evidence>
<protein>
    <submittedName>
        <fullName evidence="1">Uncharacterized protein</fullName>
    </submittedName>
</protein>
<dbReference type="AlphaFoldDB" id="A0A0F9GA58"/>